<proteinExistence type="predicted"/>
<dbReference type="GO" id="GO:0005524">
    <property type="term" value="F:ATP binding"/>
    <property type="evidence" value="ECO:0007669"/>
    <property type="project" value="UniProtKB-KW"/>
</dbReference>
<keyword evidence="1" id="KW-0547">Nucleotide-binding</keyword>
<comment type="caution">
    <text evidence="3">The sequence shown here is derived from an EMBL/GenBank/DDBJ whole genome shotgun (WGS) entry which is preliminary data.</text>
</comment>
<dbReference type="PANTHER" id="PTHR27005:SF466">
    <property type="entry name" value="NON-FUNCTIONAL PSEUDOKINASE ZED1-LIKE"/>
    <property type="match status" value="1"/>
</dbReference>
<dbReference type="InterPro" id="IPR045274">
    <property type="entry name" value="WAK-like"/>
</dbReference>
<evidence type="ECO:0000256" key="2">
    <source>
        <dbReference type="ARBA" id="ARBA00022840"/>
    </source>
</evidence>
<dbReference type="EMBL" id="JBAMMX010000008">
    <property type="protein sequence ID" value="KAK6935112.1"/>
    <property type="molecule type" value="Genomic_DNA"/>
</dbReference>
<dbReference type="InterPro" id="IPR011009">
    <property type="entry name" value="Kinase-like_dom_sf"/>
</dbReference>
<evidence type="ECO:0000313" key="4">
    <source>
        <dbReference type="Proteomes" id="UP001370490"/>
    </source>
</evidence>
<evidence type="ECO:0000256" key="1">
    <source>
        <dbReference type="ARBA" id="ARBA00022741"/>
    </source>
</evidence>
<keyword evidence="2" id="KW-0067">ATP-binding</keyword>
<dbReference type="GO" id="GO:0007166">
    <property type="term" value="P:cell surface receptor signaling pathway"/>
    <property type="evidence" value="ECO:0007669"/>
    <property type="project" value="InterPro"/>
</dbReference>
<keyword evidence="4" id="KW-1185">Reference proteome</keyword>
<evidence type="ECO:0008006" key="5">
    <source>
        <dbReference type="Google" id="ProtNLM"/>
    </source>
</evidence>
<evidence type="ECO:0000313" key="3">
    <source>
        <dbReference type="EMBL" id="KAK6935112.1"/>
    </source>
</evidence>
<protein>
    <recommendedName>
        <fullName evidence="5">Protein kinase domain-containing protein</fullName>
    </recommendedName>
</protein>
<dbReference type="Proteomes" id="UP001370490">
    <property type="component" value="Unassembled WGS sequence"/>
</dbReference>
<sequence length="342" mass="38940">MKEVALEQRHLMKFQMSIRQKDFIHCHDTVRVTLVDLSDQILKIKEQILSDLSCALLRSEGRPLLFSSDSGTIKGENREKELTLRNGKLLLEKLKAECDCRSDLFTIFSAKELKNATNDYAENLYSDRSFGLYRGYLEGPGLPVLVKQYVRIDHYIEIAINDVVMASQVNKHNNMLKFLGCCLETDRGDVYAFGTLLLEILLEEKFHTILAMVEQVRGSPSQSSPDLSPPDLSPRIRLFYASDAAPPQTVTAGNALSELLLADPDKDHLWKEVIRAGFMTQKTFKADYQQFMACGELALKCRQFNSHQRPTMMEVALELRRIINFQTSTLRKCASFTAYGRL</sequence>
<dbReference type="PANTHER" id="PTHR27005">
    <property type="entry name" value="WALL-ASSOCIATED RECEPTOR KINASE-LIKE 21"/>
    <property type="match status" value="1"/>
</dbReference>
<name>A0AAN8VX44_9MAGN</name>
<dbReference type="Gene3D" id="3.30.200.20">
    <property type="entry name" value="Phosphorylase Kinase, domain 1"/>
    <property type="match status" value="1"/>
</dbReference>
<dbReference type="GO" id="GO:0005886">
    <property type="term" value="C:plasma membrane"/>
    <property type="evidence" value="ECO:0007669"/>
    <property type="project" value="TreeGrafter"/>
</dbReference>
<reference evidence="3 4" key="1">
    <citation type="submission" date="2023-12" db="EMBL/GenBank/DDBJ databases">
        <title>A high-quality genome assembly for Dillenia turbinata (Dilleniales).</title>
        <authorList>
            <person name="Chanderbali A."/>
        </authorList>
    </citation>
    <scope>NUCLEOTIDE SEQUENCE [LARGE SCALE GENOMIC DNA]</scope>
    <source>
        <strain evidence="3">LSX21</strain>
        <tissue evidence="3">Leaf</tissue>
    </source>
</reference>
<dbReference type="GO" id="GO:0004674">
    <property type="term" value="F:protein serine/threonine kinase activity"/>
    <property type="evidence" value="ECO:0007669"/>
    <property type="project" value="TreeGrafter"/>
</dbReference>
<accession>A0AAN8VX44</accession>
<dbReference type="AlphaFoldDB" id="A0AAN8VX44"/>
<gene>
    <name evidence="3" type="ORF">RJ641_035267</name>
</gene>
<organism evidence="3 4">
    <name type="scientific">Dillenia turbinata</name>
    <dbReference type="NCBI Taxonomy" id="194707"/>
    <lineage>
        <taxon>Eukaryota</taxon>
        <taxon>Viridiplantae</taxon>
        <taxon>Streptophyta</taxon>
        <taxon>Embryophyta</taxon>
        <taxon>Tracheophyta</taxon>
        <taxon>Spermatophyta</taxon>
        <taxon>Magnoliopsida</taxon>
        <taxon>eudicotyledons</taxon>
        <taxon>Gunneridae</taxon>
        <taxon>Pentapetalae</taxon>
        <taxon>Dilleniales</taxon>
        <taxon>Dilleniaceae</taxon>
        <taxon>Dillenia</taxon>
    </lineage>
</organism>
<dbReference type="SUPFAM" id="SSF56112">
    <property type="entry name" value="Protein kinase-like (PK-like)"/>
    <property type="match status" value="1"/>
</dbReference>